<organism evidence="1">
    <name type="scientific">marine sediment metagenome</name>
    <dbReference type="NCBI Taxonomy" id="412755"/>
    <lineage>
        <taxon>unclassified sequences</taxon>
        <taxon>metagenomes</taxon>
        <taxon>ecological metagenomes</taxon>
    </lineage>
</organism>
<name>A0A0F9UR75_9ZZZZ</name>
<proteinExistence type="predicted"/>
<comment type="caution">
    <text evidence="1">The sequence shown here is derived from an EMBL/GenBank/DDBJ whole genome shotgun (WGS) entry which is preliminary data.</text>
</comment>
<dbReference type="AlphaFoldDB" id="A0A0F9UR75"/>
<accession>A0A0F9UR75</accession>
<gene>
    <name evidence="1" type="ORF">LCGC14_0575810</name>
</gene>
<protein>
    <submittedName>
        <fullName evidence="1">Uncharacterized protein</fullName>
    </submittedName>
</protein>
<dbReference type="PROSITE" id="PS51257">
    <property type="entry name" value="PROKAR_LIPOPROTEIN"/>
    <property type="match status" value="1"/>
</dbReference>
<sequence>MALWSRVFSGNNVSTTQGGGCCTITTAACNRTSPNEGTVKPTVFDDLPVQTNSVADAIGYWAEQLRRRLAAMATITATSLQVYVITYRRGARTDVVTWQMETQQGALPLVVQYTGPVDSAANQQFQNMRHAVDWLVDKLA</sequence>
<reference evidence="1" key="1">
    <citation type="journal article" date="2015" name="Nature">
        <title>Complex archaea that bridge the gap between prokaryotes and eukaryotes.</title>
        <authorList>
            <person name="Spang A."/>
            <person name="Saw J.H."/>
            <person name="Jorgensen S.L."/>
            <person name="Zaremba-Niedzwiedzka K."/>
            <person name="Martijn J."/>
            <person name="Lind A.E."/>
            <person name="van Eijk R."/>
            <person name="Schleper C."/>
            <person name="Guy L."/>
            <person name="Ettema T.J."/>
        </authorList>
    </citation>
    <scope>NUCLEOTIDE SEQUENCE</scope>
</reference>
<evidence type="ECO:0000313" key="1">
    <source>
        <dbReference type="EMBL" id="KKN56103.1"/>
    </source>
</evidence>
<dbReference type="EMBL" id="LAZR01000858">
    <property type="protein sequence ID" value="KKN56103.1"/>
    <property type="molecule type" value="Genomic_DNA"/>
</dbReference>